<feature type="region of interest" description="Disordered" evidence="1">
    <location>
        <begin position="60"/>
        <end position="117"/>
    </location>
</feature>
<feature type="compositionally biased region" description="Low complexity" evidence="1">
    <location>
        <begin position="75"/>
        <end position="117"/>
    </location>
</feature>
<gene>
    <name evidence="3" type="ORF">CY34DRAFT_109722</name>
</gene>
<keyword evidence="2" id="KW-0732">Signal</keyword>
<evidence type="ECO:0000256" key="1">
    <source>
        <dbReference type="SAM" id="MobiDB-lite"/>
    </source>
</evidence>
<dbReference type="InParanoid" id="A0A0D0ANR1"/>
<dbReference type="Proteomes" id="UP000054485">
    <property type="component" value="Unassembled WGS sequence"/>
</dbReference>
<reference evidence="4" key="2">
    <citation type="submission" date="2015-01" db="EMBL/GenBank/DDBJ databases">
        <title>Evolutionary Origins and Diversification of the Mycorrhizal Mutualists.</title>
        <authorList>
            <consortium name="DOE Joint Genome Institute"/>
            <consortium name="Mycorrhizal Genomics Consortium"/>
            <person name="Kohler A."/>
            <person name="Kuo A."/>
            <person name="Nagy L.G."/>
            <person name="Floudas D."/>
            <person name="Copeland A."/>
            <person name="Barry K.W."/>
            <person name="Cichocki N."/>
            <person name="Veneault-Fourrey C."/>
            <person name="LaButti K."/>
            <person name="Lindquist E.A."/>
            <person name="Lipzen A."/>
            <person name="Lundell T."/>
            <person name="Morin E."/>
            <person name="Murat C."/>
            <person name="Riley R."/>
            <person name="Ohm R."/>
            <person name="Sun H."/>
            <person name="Tunlid A."/>
            <person name="Henrissat B."/>
            <person name="Grigoriev I.V."/>
            <person name="Hibbett D.S."/>
            <person name="Martin F."/>
        </authorList>
    </citation>
    <scope>NUCLEOTIDE SEQUENCE [LARGE SCALE GENOMIC DNA]</scope>
    <source>
        <strain evidence="4">UH-Slu-Lm8-n1</strain>
    </source>
</reference>
<accession>A0A0D0ANR1</accession>
<feature type="signal peptide" evidence="2">
    <location>
        <begin position="1"/>
        <end position="29"/>
    </location>
</feature>
<name>A0A0D0ANR1_9AGAM</name>
<dbReference type="OrthoDB" id="2689548at2759"/>
<dbReference type="EMBL" id="KN835575">
    <property type="protein sequence ID" value="KIK35947.1"/>
    <property type="molecule type" value="Genomic_DNA"/>
</dbReference>
<organism evidence="3 4">
    <name type="scientific">Suillus luteus UH-Slu-Lm8-n1</name>
    <dbReference type="NCBI Taxonomy" id="930992"/>
    <lineage>
        <taxon>Eukaryota</taxon>
        <taxon>Fungi</taxon>
        <taxon>Dikarya</taxon>
        <taxon>Basidiomycota</taxon>
        <taxon>Agaricomycotina</taxon>
        <taxon>Agaricomycetes</taxon>
        <taxon>Agaricomycetidae</taxon>
        <taxon>Boletales</taxon>
        <taxon>Suillineae</taxon>
        <taxon>Suillaceae</taxon>
        <taxon>Suillus</taxon>
    </lineage>
</organism>
<protein>
    <submittedName>
        <fullName evidence="3">Uncharacterized protein</fullName>
    </submittedName>
</protein>
<evidence type="ECO:0000256" key="2">
    <source>
        <dbReference type="SAM" id="SignalP"/>
    </source>
</evidence>
<feature type="chain" id="PRO_5002218805" evidence="2">
    <location>
        <begin position="30"/>
        <end position="154"/>
    </location>
</feature>
<dbReference type="HOGENOM" id="CLU_1705413_0_0_1"/>
<sequence>MMFLFRSTFITAVSAFVIALCLFSMSASAVPQFGRPMLHVLDAATTSSGLVEAVPTLAAASTGTGPDPDPQVIEATSSSSVSSTAMTTPVASSTSTNSASSTATTTPGAGSTSTNGASRSLCGGMSVLLGVARLLVPVKLQTLGRQNSTLVTLY</sequence>
<dbReference type="AlphaFoldDB" id="A0A0D0ANR1"/>
<reference evidence="3 4" key="1">
    <citation type="submission" date="2014-04" db="EMBL/GenBank/DDBJ databases">
        <authorList>
            <consortium name="DOE Joint Genome Institute"/>
            <person name="Kuo A."/>
            <person name="Ruytinx J."/>
            <person name="Rineau F."/>
            <person name="Colpaert J."/>
            <person name="Kohler A."/>
            <person name="Nagy L.G."/>
            <person name="Floudas D."/>
            <person name="Copeland A."/>
            <person name="Barry K.W."/>
            <person name="Cichocki N."/>
            <person name="Veneault-Fourrey C."/>
            <person name="LaButti K."/>
            <person name="Lindquist E.A."/>
            <person name="Lipzen A."/>
            <person name="Lundell T."/>
            <person name="Morin E."/>
            <person name="Murat C."/>
            <person name="Sun H."/>
            <person name="Tunlid A."/>
            <person name="Henrissat B."/>
            <person name="Grigoriev I.V."/>
            <person name="Hibbett D.S."/>
            <person name="Martin F."/>
            <person name="Nordberg H.P."/>
            <person name="Cantor M.N."/>
            <person name="Hua S.X."/>
        </authorList>
    </citation>
    <scope>NUCLEOTIDE SEQUENCE [LARGE SCALE GENOMIC DNA]</scope>
    <source>
        <strain evidence="3 4">UH-Slu-Lm8-n1</strain>
    </source>
</reference>
<evidence type="ECO:0000313" key="4">
    <source>
        <dbReference type="Proteomes" id="UP000054485"/>
    </source>
</evidence>
<proteinExistence type="predicted"/>
<keyword evidence="4" id="KW-1185">Reference proteome</keyword>
<evidence type="ECO:0000313" key="3">
    <source>
        <dbReference type="EMBL" id="KIK35947.1"/>
    </source>
</evidence>